<evidence type="ECO:0000313" key="2">
    <source>
        <dbReference type="EMBL" id="KAF2836264.1"/>
    </source>
</evidence>
<gene>
    <name evidence="2" type="ORF">M501DRAFT_1019066</name>
</gene>
<proteinExistence type="predicted"/>
<dbReference type="EMBL" id="MU006104">
    <property type="protein sequence ID" value="KAF2836264.1"/>
    <property type="molecule type" value="Genomic_DNA"/>
</dbReference>
<name>A0A9P4VQ82_9PEZI</name>
<feature type="region of interest" description="Disordered" evidence="1">
    <location>
        <begin position="76"/>
        <end position="108"/>
    </location>
</feature>
<feature type="region of interest" description="Disordered" evidence="1">
    <location>
        <begin position="130"/>
        <end position="153"/>
    </location>
</feature>
<keyword evidence="3" id="KW-1185">Reference proteome</keyword>
<dbReference type="Proteomes" id="UP000799429">
    <property type="component" value="Unassembled WGS sequence"/>
</dbReference>
<protein>
    <submittedName>
        <fullName evidence="2">Uncharacterized protein</fullName>
    </submittedName>
</protein>
<evidence type="ECO:0000256" key="1">
    <source>
        <dbReference type="SAM" id="MobiDB-lite"/>
    </source>
</evidence>
<dbReference type="AlphaFoldDB" id="A0A9P4VQ82"/>
<reference evidence="2" key="1">
    <citation type="journal article" date="2020" name="Stud. Mycol.">
        <title>101 Dothideomycetes genomes: a test case for predicting lifestyles and emergence of pathogens.</title>
        <authorList>
            <person name="Haridas S."/>
            <person name="Albert R."/>
            <person name="Binder M."/>
            <person name="Bloem J."/>
            <person name="Labutti K."/>
            <person name="Salamov A."/>
            <person name="Andreopoulos B."/>
            <person name="Baker S."/>
            <person name="Barry K."/>
            <person name="Bills G."/>
            <person name="Bluhm B."/>
            <person name="Cannon C."/>
            <person name="Castanera R."/>
            <person name="Culley D."/>
            <person name="Daum C."/>
            <person name="Ezra D."/>
            <person name="Gonzalez J."/>
            <person name="Henrissat B."/>
            <person name="Kuo A."/>
            <person name="Liang C."/>
            <person name="Lipzen A."/>
            <person name="Lutzoni F."/>
            <person name="Magnuson J."/>
            <person name="Mondo S."/>
            <person name="Nolan M."/>
            <person name="Ohm R."/>
            <person name="Pangilinan J."/>
            <person name="Park H.-J."/>
            <person name="Ramirez L."/>
            <person name="Alfaro M."/>
            <person name="Sun H."/>
            <person name="Tritt A."/>
            <person name="Yoshinaga Y."/>
            <person name="Zwiers L.-H."/>
            <person name="Turgeon B."/>
            <person name="Goodwin S."/>
            <person name="Spatafora J."/>
            <person name="Crous P."/>
            <person name="Grigoriev I."/>
        </authorList>
    </citation>
    <scope>NUCLEOTIDE SEQUENCE</scope>
    <source>
        <strain evidence="2">CBS 101060</strain>
    </source>
</reference>
<evidence type="ECO:0000313" key="3">
    <source>
        <dbReference type="Proteomes" id="UP000799429"/>
    </source>
</evidence>
<sequence>MATHYGNANSSGYMILVLNSSLFNLNSPAFTVIELFLLYGADPFLRLHSSMDVSEIVTNLFLPPVAEQLMGYLQRERQARDSRPLPPSVGKASDSTASAREDIFSNPRFDGKRHPNGRYFDPAYLRKSQNAKSRGTFGAIPGRKSTTNSNSTTGIRKAVVKRKVVRDFPPNWAWDLYQTQ</sequence>
<organism evidence="2 3">
    <name type="scientific">Patellaria atrata CBS 101060</name>
    <dbReference type="NCBI Taxonomy" id="1346257"/>
    <lineage>
        <taxon>Eukaryota</taxon>
        <taxon>Fungi</taxon>
        <taxon>Dikarya</taxon>
        <taxon>Ascomycota</taxon>
        <taxon>Pezizomycotina</taxon>
        <taxon>Dothideomycetes</taxon>
        <taxon>Dothideomycetes incertae sedis</taxon>
        <taxon>Patellariales</taxon>
        <taxon>Patellariaceae</taxon>
        <taxon>Patellaria</taxon>
    </lineage>
</organism>
<comment type="caution">
    <text evidence="2">The sequence shown here is derived from an EMBL/GenBank/DDBJ whole genome shotgun (WGS) entry which is preliminary data.</text>
</comment>
<feature type="compositionally biased region" description="Polar residues" evidence="1">
    <location>
        <begin position="144"/>
        <end position="153"/>
    </location>
</feature>
<feature type="compositionally biased region" description="Basic and acidic residues" evidence="1">
    <location>
        <begin position="99"/>
        <end position="108"/>
    </location>
</feature>
<accession>A0A9P4VQ82</accession>